<dbReference type="InterPro" id="IPR002893">
    <property type="entry name" value="Znf_MYND"/>
</dbReference>
<dbReference type="InterPro" id="IPR012912">
    <property type="entry name" value="Plasmid_pRiA4b_Orf3-like"/>
</dbReference>
<accession>A0ABR2ZDZ1</accession>
<sequence>MGWARNTHAYVFTDFRDGALYGPEGANSVDAMAHSYQVGWKWLPDHEFMLAHLFATEGDWFGYLYDFGDLWHHEVAVETIFPAEQSNGRVEILAGNGACPGENMSGPWAYRELLSRFEEEDSVAQRETKRKILENPNYKAFGKPPVLFDPFKFDISWAKNNLSEALASSSSIRTGMRGFRMPFSPEAMDKPRASTGPIKKGQSVVQTFGSSGGFWEEVTSEKKDRKAVSACSLCGNPGTPELVLKVCGGCRQMLYCSPEHQKEHWKVSHKKLCSRKFLK</sequence>
<dbReference type="PROSITE" id="PS01360">
    <property type="entry name" value="ZF_MYND_1"/>
    <property type="match status" value="1"/>
</dbReference>
<keyword evidence="7" id="KW-1185">Reference proteome</keyword>
<evidence type="ECO:0000259" key="5">
    <source>
        <dbReference type="PROSITE" id="PS50865"/>
    </source>
</evidence>
<dbReference type="PANTHER" id="PTHR41878">
    <property type="entry name" value="LEXA REPRESSOR-RELATED"/>
    <property type="match status" value="1"/>
</dbReference>
<keyword evidence="2 4" id="KW-0863">Zinc-finger</keyword>
<evidence type="ECO:0000256" key="1">
    <source>
        <dbReference type="ARBA" id="ARBA00022723"/>
    </source>
</evidence>
<dbReference type="Pfam" id="PF07929">
    <property type="entry name" value="PRiA4_ORF3"/>
    <property type="match status" value="1"/>
</dbReference>
<feature type="domain" description="MYND-type" evidence="5">
    <location>
        <begin position="231"/>
        <end position="273"/>
    </location>
</feature>
<dbReference type="EMBL" id="JBBXMP010000201">
    <property type="protein sequence ID" value="KAL0059895.1"/>
    <property type="molecule type" value="Genomic_DNA"/>
</dbReference>
<evidence type="ECO:0000313" key="6">
    <source>
        <dbReference type="EMBL" id="KAL0059895.1"/>
    </source>
</evidence>
<gene>
    <name evidence="6" type="ORF">AAF712_013310</name>
</gene>
<dbReference type="Proteomes" id="UP001437256">
    <property type="component" value="Unassembled WGS sequence"/>
</dbReference>
<dbReference type="PANTHER" id="PTHR41878:SF1">
    <property type="entry name" value="TNPR PROTEIN"/>
    <property type="match status" value="1"/>
</dbReference>
<name>A0ABR2ZDZ1_9AGAR</name>
<dbReference type="Gene3D" id="6.10.140.2220">
    <property type="match status" value="1"/>
</dbReference>
<evidence type="ECO:0000256" key="3">
    <source>
        <dbReference type="ARBA" id="ARBA00022833"/>
    </source>
</evidence>
<dbReference type="SUPFAM" id="SSF144232">
    <property type="entry name" value="HIT/MYND zinc finger-like"/>
    <property type="match status" value="1"/>
</dbReference>
<keyword evidence="1" id="KW-0479">Metal-binding</keyword>
<reference evidence="6 7" key="1">
    <citation type="submission" date="2024-05" db="EMBL/GenBank/DDBJ databases">
        <title>A draft genome resource for the thread blight pathogen Marasmius tenuissimus strain MS-2.</title>
        <authorList>
            <person name="Yulfo-Soto G.E."/>
            <person name="Baruah I.K."/>
            <person name="Amoako-Attah I."/>
            <person name="Bukari Y."/>
            <person name="Meinhardt L.W."/>
            <person name="Bailey B.A."/>
            <person name="Cohen S.P."/>
        </authorList>
    </citation>
    <scope>NUCLEOTIDE SEQUENCE [LARGE SCALE GENOMIC DNA]</scope>
    <source>
        <strain evidence="6 7">MS-2</strain>
    </source>
</reference>
<proteinExistence type="predicted"/>
<comment type="caution">
    <text evidence="6">The sequence shown here is derived from an EMBL/GenBank/DDBJ whole genome shotgun (WGS) entry which is preliminary data.</text>
</comment>
<dbReference type="Gene3D" id="3.10.290.30">
    <property type="entry name" value="MM3350-like"/>
    <property type="match status" value="1"/>
</dbReference>
<organism evidence="6 7">
    <name type="scientific">Marasmius tenuissimus</name>
    <dbReference type="NCBI Taxonomy" id="585030"/>
    <lineage>
        <taxon>Eukaryota</taxon>
        <taxon>Fungi</taxon>
        <taxon>Dikarya</taxon>
        <taxon>Basidiomycota</taxon>
        <taxon>Agaricomycotina</taxon>
        <taxon>Agaricomycetes</taxon>
        <taxon>Agaricomycetidae</taxon>
        <taxon>Agaricales</taxon>
        <taxon>Marasmiineae</taxon>
        <taxon>Marasmiaceae</taxon>
        <taxon>Marasmius</taxon>
    </lineage>
</organism>
<protein>
    <recommendedName>
        <fullName evidence="5">MYND-type domain-containing protein</fullName>
    </recommendedName>
</protein>
<dbReference type="PROSITE" id="PS50865">
    <property type="entry name" value="ZF_MYND_2"/>
    <property type="match status" value="1"/>
</dbReference>
<dbReference type="Pfam" id="PF01753">
    <property type="entry name" value="zf-MYND"/>
    <property type="match status" value="1"/>
</dbReference>
<evidence type="ECO:0000256" key="4">
    <source>
        <dbReference type="PROSITE-ProRule" id="PRU00134"/>
    </source>
</evidence>
<evidence type="ECO:0000313" key="7">
    <source>
        <dbReference type="Proteomes" id="UP001437256"/>
    </source>
</evidence>
<evidence type="ECO:0000256" key="2">
    <source>
        <dbReference type="ARBA" id="ARBA00022771"/>
    </source>
</evidence>
<dbReference type="InterPro" id="IPR024047">
    <property type="entry name" value="MM3350-like_sf"/>
</dbReference>
<dbReference type="SUPFAM" id="SSF159941">
    <property type="entry name" value="MM3350-like"/>
    <property type="match status" value="1"/>
</dbReference>
<keyword evidence="3" id="KW-0862">Zinc</keyword>